<organism evidence="1 2">
    <name type="scientific">Entamoeba histolytica</name>
    <dbReference type="NCBI Taxonomy" id="5759"/>
    <lineage>
        <taxon>Eukaryota</taxon>
        <taxon>Amoebozoa</taxon>
        <taxon>Evosea</taxon>
        <taxon>Archamoebae</taxon>
        <taxon>Mastigamoebida</taxon>
        <taxon>Entamoebidae</taxon>
        <taxon>Entamoeba</taxon>
    </lineage>
</organism>
<accession>A0A175K012</accession>
<reference evidence="1 2" key="1">
    <citation type="submission" date="2016-05" db="EMBL/GenBank/DDBJ databases">
        <title>First whole genome sequencing of Entamoeba histolytica HM1:IMSS-clone-6.</title>
        <authorList>
            <person name="Mukherjee Avik.K."/>
            <person name="Izumyama S."/>
            <person name="Nakada-Tsukui K."/>
            <person name="Nozaki T."/>
        </authorList>
    </citation>
    <scope>NUCLEOTIDE SEQUENCE [LARGE SCALE GENOMIC DNA]</scope>
    <source>
        <strain evidence="1 2">HM1:IMSS clone 6</strain>
    </source>
</reference>
<dbReference type="AlphaFoldDB" id="A0A175K012"/>
<evidence type="ECO:0000313" key="2">
    <source>
        <dbReference type="Proteomes" id="UP000078387"/>
    </source>
</evidence>
<evidence type="ECO:0000313" key="1">
    <source>
        <dbReference type="EMBL" id="GAT98914.1"/>
    </source>
</evidence>
<dbReference type="EMBL" id="BDEQ01000001">
    <property type="protein sequence ID" value="GAT98914.1"/>
    <property type="molecule type" value="Genomic_DNA"/>
</dbReference>
<keyword evidence="1" id="KW-0808">Transferase</keyword>
<dbReference type="GO" id="GO:0016301">
    <property type="term" value="F:kinase activity"/>
    <property type="evidence" value="ECO:0007669"/>
    <property type="project" value="UniProtKB-KW"/>
</dbReference>
<keyword evidence="1" id="KW-0418">Kinase</keyword>
<sequence>MFPLLSSIVQDIDETCKGLLESDSLDLESKCLIYSILYFMRRFEESHYNYSDVLFYYLTGFVDSCTKDQRFNKLGGLLELLENFHFTNDLE</sequence>
<name>A0A175K012_ENTHI</name>
<gene>
    <name evidence="1" type="ORF">CL6EHI_c00150</name>
</gene>
<comment type="caution">
    <text evidence="1">The sequence shown here is derived from an EMBL/GenBank/DDBJ whole genome shotgun (WGS) entry which is preliminary data.</text>
</comment>
<protein>
    <submittedName>
        <fullName evidence="1">Ghmp kinase</fullName>
    </submittedName>
</protein>
<proteinExistence type="predicted"/>
<dbReference type="Proteomes" id="UP000078387">
    <property type="component" value="Unassembled WGS sequence"/>
</dbReference>